<evidence type="ECO:0000256" key="2">
    <source>
        <dbReference type="ARBA" id="ARBA00004651"/>
    </source>
</evidence>
<dbReference type="Gene3D" id="3.30.450.20">
    <property type="entry name" value="PAS domain"/>
    <property type="match status" value="1"/>
</dbReference>
<dbReference type="CDD" id="cd06225">
    <property type="entry name" value="HAMP"/>
    <property type="match status" value="1"/>
</dbReference>
<evidence type="ECO:0000259" key="15">
    <source>
        <dbReference type="PROSITE" id="PS50109"/>
    </source>
</evidence>
<comment type="subcellular location">
    <subcellularLocation>
        <location evidence="2">Cell membrane</location>
        <topology evidence="2">Multi-pass membrane protein</topology>
    </subcellularLocation>
</comment>
<dbReference type="InterPro" id="IPR050640">
    <property type="entry name" value="Bact_2-comp_sensor_kinase"/>
</dbReference>
<evidence type="ECO:0000256" key="9">
    <source>
        <dbReference type="ARBA" id="ARBA00022777"/>
    </source>
</evidence>
<dbReference type="InterPro" id="IPR005467">
    <property type="entry name" value="His_kinase_dom"/>
</dbReference>
<sequence>MLMSILSSSSTLPENEVEQPMNLLRKPWRTSTTLYILLFTMVVLPILTISATILQVYKRDLIEQTTDRTLQTLHAVKYSVEQEINNVVTFSAAVGMDSEVLDIATKLHESASGERQPYYNDLSKALGKYSSSMSGRVQSINFFYQGGGSYTYLKDLAVSANDLRRTAWYPATIAEQDHVHFLGKMTGVLYGAPDTATIVTAIRPSYYQMLHNIDFIYIVFSRDYFEKMLWQNPITGSAAFRILTADGEAIASSYNLPPSEQEEDPQLLSAITQAPEGTFVTTLHGEKMLIAYATVGTANWKVVYKIPYSELTAKYHSIYQLILLATAIVIVIFLFISFSLLHKFMKPIRVLVVKMSRVMDGNLNTKIEASGSAETVTLGRTFNHMMDQIKLLIRETEEKEKAKQQAEFAALQSQINPHFLINTLNAIKLMAMISGVDNIRHMTQALIRLVSSSFNRGGKLIPLEEEIENLKMYIFIMETRYGHKFDVKWDVDPAVAGTYVLKLLLQPILENAITHGLAAKDAGGVIDITMRKAEGRLLIAISDNGQGMTDAQLAQLTASDREHTFSGMGVLNVHKRILLHYGDEYGVALERLEPTGTRVNLALPIILHHTDSELDGSSK</sequence>
<evidence type="ECO:0000313" key="18">
    <source>
        <dbReference type="Proteomes" id="UP000276128"/>
    </source>
</evidence>
<keyword evidence="11 14" id="KW-1133">Transmembrane helix</keyword>
<dbReference type="SUPFAM" id="SSF158472">
    <property type="entry name" value="HAMP domain-like"/>
    <property type="match status" value="1"/>
</dbReference>
<keyword evidence="7 14" id="KW-0812">Transmembrane</keyword>
<dbReference type="Gene3D" id="3.30.565.10">
    <property type="entry name" value="Histidine kinase-like ATPase, C-terminal domain"/>
    <property type="match status" value="1"/>
</dbReference>
<feature type="domain" description="Histidine kinase" evidence="15">
    <location>
        <begin position="501"/>
        <end position="607"/>
    </location>
</feature>
<keyword evidence="5" id="KW-0597">Phosphoprotein</keyword>
<dbReference type="Pfam" id="PF00672">
    <property type="entry name" value="HAMP"/>
    <property type="match status" value="1"/>
</dbReference>
<feature type="transmembrane region" description="Helical" evidence="14">
    <location>
        <begin position="318"/>
        <end position="341"/>
    </location>
</feature>
<evidence type="ECO:0000256" key="4">
    <source>
        <dbReference type="ARBA" id="ARBA00022475"/>
    </source>
</evidence>
<keyword evidence="8" id="KW-0547">Nucleotide-binding</keyword>
<dbReference type="GO" id="GO:0005886">
    <property type="term" value="C:plasma membrane"/>
    <property type="evidence" value="ECO:0007669"/>
    <property type="project" value="UniProtKB-SubCell"/>
</dbReference>
<dbReference type="EMBL" id="RXHU01000042">
    <property type="protein sequence ID" value="RTE08928.1"/>
    <property type="molecule type" value="Genomic_DNA"/>
</dbReference>
<keyword evidence="4" id="KW-1003">Cell membrane</keyword>
<dbReference type="Proteomes" id="UP000276128">
    <property type="component" value="Unassembled WGS sequence"/>
</dbReference>
<keyword evidence="10" id="KW-0067">ATP-binding</keyword>
<dbReference type="SUPFAM" id="SSF55874">
    <property type="entry name" value="ATPase domain of HSP90 chaperone/DNA topoisomerase II/histidine kinase"/>
    <property type="match status" value="1"/>
</dbReference>
<keyword evidence="6" id="KW-0808">Transferase</keyword>
<evidence type="ECO:0000256" key="11">
    <source>
        <dbReference type="ARBA" id="ARBA00022989"/>
    </source>
</evidence>
<keyword evidence="12" id="KW-0902">Two-component regulatory system</keyword>
<dbReference type="PANTHER" id="PTHR34220:SF7">
    <property type="entry name" value="SENSOR HISTIDINE KINASE YPDA"/>
    <property type="match status" value="1"/>
</dbReference>
<feature type="transmembrane region" description="Helical" evidence="14">
    <location>
        <begin position="34"/>
        <end position="57"/>
    </location>
</feature>
<evidence type="ECO:0000256" key="13">
    <source>
        <dbReference type="ARBA" id="ARBA00023136"/>
    </source>
</evidence>
<dbReference type="PROSITE" id="PS50109">
    <property type="entry name" value="HIS_KIN"/>
    <property type="match status" value="1"/>
</dbReference>
<keyword evidence="9 17" id="KW-0418">Kinase</keyword>
<comment type="caution">
    <text evidence="17">The sequence shown here is derived from an EMBL/GenBank/DDBJ whole genome shotgun (WGS) entry which is preliminary data.</text>
</comment>
<dbReference type="Pfam" id="PF02518">
    <property type="entry name" value="HATPase_c"/>
    <property type="match status" value="1"/>
</dbReference>
<dbReference type="SMART" id="SM00387">
    <property type="entry name" value="HATPase_c"/>
    <property type="match status" value="1"/>
</dbReference>
<dbReference type="InterPro" id="IPR033479">
    <property type="entry name" value="dCache_1"/>
</dbReference>
<dbReference type="GO" id="GO:0000155">
    <property type="term" value="F:phosphorelay sensor kinase activity"/>
    <property type="evidence" value="ECO:0007669"/>
    <property type="project" value="InterPro"/>
</dbReference>
<protein>
    <recommendedName>
        <fullName evidence="3">histidine kinase</fullName>
        <ecNumber evidence="3">2.7.13.3</ecNumber>
    </recommendedName>
</protein>
<reference evidence="17 18" key="1">
    <citation type="submission" date="2018-12" db="EMBL/GenBank/DDBJ databases">
        <title>Bacillus ochoae sp. nov., Paenibacillus whitsoniae sp. nov., Paenibacillus spiritus sp. nov. Isolated from the Mars Exploration Rover during spacecraft assembly.</title>
        <authorList>
            <person name="Seuylemezian A."/>
            <person name="Vaishampayan P."/>
        </authorList>
    </citation>
    <scope>NUCLEOTIDE SEQUENCE [LARGE SCALE GENOMIC DNA]</scope>
    <source>
        <strain evidence="17 18">MER 54</strain>
    </source>
</reference>
<evidence type="ECO:0000256" key="14">
    <source>
        <dbReference type="SAM" id="Phobius"/>
    </source>
</evidence>
<dbReference type="InterPro" id="IPR003660">
    <property type="entry name" value="HAMP_dom"/>
</dbReference>
<dbReference type="GO" id="GO:0005524">
    <property type="term" value="F:ATP binding"/>
    <property type="evidence" value="ECO:0007669"/>
    <property type="project" value="UniProtKB-KW"/>
</dbReference>
<gene>
    <name evidence="17" type="ORF">EJQ19_15550</name>
</gene>
<name>A0A430JD22_9BACL</name>
<feature type="domain" description="HAMP" evidence="16">
    <location>
        <begin position="342"/>
        <end position="394"/>
    </location>
</feature>
<evidence type="ECO:0000256" key="12">
    <source>
        <dbReference type="ARBA" id="ARBA00023012"/>
    </source>
</evidence>
<evidence type="ECO:0000313" key="17">
    <source>
        <dbReference type="EMBL" id="RTE08928.1"/>
    </source>
</evidence>
<keyword evidence="13 14" id="KW-0472">Membrane</keyword>
<proteinExistence type="predicted"/>
<dbReference type="InterPro" id="IPR010559">
    <property type="entry name" value="Sig_transdc_His_kin_internal"/>
</dbReference>
<organism evidence="17 18">
    <name type="scientific">Paenibacillus whitsoniae</name>
    <dbReference type="NCBI Taxonomy" id="2496558"/>
    <lineage>
        <taxon>Bacteria</taxon>
        <taxon>Bacillati</taxon>
        <taxon>Bacillota</taxon>
        <taxon>Bacilli</taxon>
        <taxon>Bacillales</taxon>
        <taxon>Paenibacillaceae</taxon>
        <taxon>Paenibacillus</taxon>
    </lineage>
</organism>
<evidence type="ECO:0000256" key="6">
    <source>
        <dbReference type="ARBA" id="ARBA00022679"/>
    </source>
</evidence>
<evidence type="ECO:0000256" key="8">
    <source>
        <dbReference type="ARBA" id="ARBA00022741"/>
    </source>
</evidence>
<evidence type="ECO:0000259" key="16">
    <source>
        <dbReference type="PROSITE" id="PS50885"/>
    </source>
</evidence>
<evidence type="ECO:0000256" key="5">
    <source>
        <dbReference type="ARBA" id="ARBA00022553"/>
    </source>
</evidence>
<keyword evidence="18" id="KW-1185">Reference proteome</keyword>
<dbReference type="Gene3D" id="1.10.287.130">
    <property type="match status" value="1"/>
</dbReference>
<dbReference type="InterPro" id="IPR036890">
    <property type="entry name" value="HATPase_C_sf"/>
</dbReference>
<accession>A0A430JD22</accession>
<evidence type="ECO:0000256" key="10">
    <source>
        <dbReference type="ARBA" id="ARBA00022840"/>
    </source>
</evidence>
<comment type="catalytic activity">
    <reaction evidence="1">
        <text>ATP + protein L-histidine = ADP + protein N-phospho-L-histidine.</text>
        <dbReference type="EC" id="2.7.13.3"/>
    </reaction>
</comment>
<dbReference type="AlphaFoldDB" id="A0A430JD22"/>
<evidence type="ECO:0000256" key="3">
    <source>
        <dbReference type="ARBA" id="ARBA00012438"/>
    </source>
</evidence>
<dbReference type="EC" id="2.7.13.3" evidence="3"/>
<evidence type="ECO:0000256" key="7">
    <source>
        <dbReference type="ARBA" id="ARBA00022692"/>
    </source>
</evidence>
<dbReference type="InterPro" id="IPR003594">
    <property type="entry name" value="HATPase_dom"/>
</dbReference>
<dbReference type="Pfam" id="PF02743">
    <property type="entry name" value="dCache_1"/>
    <property type="match status" value="1"/>
</dbReference>
<dbReference type="OrthoDB" id="9776552at2"/>
<dbReference type="PANTHER" id="PTHR34220">
    <property type="entry name" value="SENSOR HISTIDINE KINASE YPDA"/>
    <property type="match status" value="1"/>
</dbReference>
<dbReference type="SMART" id="SM00304">
    <property type="entry name" value="HAMP"/>
    <property type="match status" value="1"/>
</dbReference>
<evidence type="ECO:0000256" key="1">
    <source>
        <dbReference type="ARBA" id="ARBA00000085"/>
    </source>
</evidence>
<dbReference type="Pfam" id="PF06580">
    <property type="entry name" value="His_kinase"/>
    <property type="match status" value="1"/>
</dbReference>
<dbReference type="PROSITE" id="PS50885">
    <property type="entry name" value="HAMP"/>
    <property type="match status" value="1"/>
</dbReference>